<dbReference type="Gene3D" id="3.40.50.360">
    <property type="match status" value="1"/>
</dbReference>
<dbReference type="InterPro" id="IPR029039">
    <property type="entry name" value="Flavoprotein-like_sf"/>
</dbReference>
<dbReference type="Pfam" id="PF00258">
    <property type="entry name" value="Flavodoxin_1"/>
    <property type="match status" value="1"/>
</dbReference>
<keyword evidence="9" id="KW-1185">Reference proteome</keyword>
<dbReference type="AlphaFoldDB" id="A0A371K620"/>
<feature type="transmembrane region" description="Helical" evidence="5">
    <location>
        <begin position="52"/>
        <end position="72"/>
    </location>
</feature>
<evidence type="ECO:0000313" key="8">
    <source>
        <dbReference type="EMBL" id="RDZ29355.1"/>
    </source>
</evidence>
<feature type="transmembrane region" description="Helical" evidence="5">
    <location>
        <begin position="18"/>
        <end position="40"/>
    </location>
</feature>
<dbReference type="GO" id="GO:0005829">
    <property type="term" value="C:cytosol"/>
    <property type="evidence" value="ECO:0007669"/>
    <property type="project" value="TreeGrafter"/>
</dbReference>
<dbReference type="PRINTS" id="PR00371">
    <property type="entry name" value="FPNCR"/>
</dbReference>
<evidence type="ECO:0000313" key="9">
    <source>
        <dbReference type="Proteomes" id="UP000264492"/>
    </source>
</evidence>
<dbReference type="InterPro" id="IPR001094">
    <property type="entry name" value="Flavdoxin-like"/>
</dbReference>
<keyword evidence="5" id="KW-1133">Transmembrane helix</keyword>
<dbReference type="Gene3D" id="2.40.30.10">
    <property type="entry name" value="Translation factors"/>
    <property type="match status" value="1"/>
</dbReference>
<keyword evidence="2" id="KW-0288">FMN</keyword>
<evidence type="ECO:0000256" key="5">
    <source>
        <dbReference type="SAM" id="Phobius"/>
    </source>
</evidence>
<evidence type="ECO:0000259" key="6">
    <source>
        <dbReference type="PROSITE" id="PS50902"/>
    </source>
</evidence>
<dbReference type="SUPFAM" id="SSF52343">
    <property type="entry name" value="Ferredoxin reductase-like, C-terminal NADP-linked domain"/>
    <property type="match status" value="1"/>
</dbReference>
<dbReference type="Gene3D" id="3.40.50.80">
    <property type="entry name" value="Nucleotide-binding domain of ferredoxin-NADP reductase (FNR) module"/>
    <property type="match status" value="1"/>
</dbReference>
<dbReference type="SUPFAM" id="SSF63380">
    <property type="entry name" value="Riboflavin synthase domain-like"/>
    <property type="match status" value="1"/>
</dbReference>
<dbReference type="PANTHER" id="PTHR19384:SF17">
    <property type="entry name" value="NADPH--CYTOCHROME P450 REDUCTASE"/>
    <property type="match status" value="1"/>
</dbReference>
<accession>A0A371K620</accession>
<dbReference type="EMBL" id="QTSU01000001">
    <property type="protein sequence ID" value="RDZ29355.1"/>
    <property type="molecule type" value="Genomic_DNA"/>
</dbReference>
<keyword evidence="1" id="KW-0285">Flavoprotein</keyword>
<dbReference type="Gene3D" id="1.20.990.10">
    <property type="entry name" value="NADPH-cytochrome p450 Reductase, Chain A, domain 3"/>
    <property type="match status" value="1"/>
</dbReference>
<dbReference type="CDD" id="cd06200">
    <property type="entry name" value="SiR_like1"/>
    <property type="match status" value="1"/>
</dbReference>
<dbReference type="InterPro" id="IPR017938">
    <property type="entry name" value="Riboflavin_synthase-like_b-brl"/>
</dbReference>
<dbReference type="PRINTS" id="PR00369">
    <property type="entry name" value="FLAVODOXIN"/>
</dbReference>
<gene>
    <name evidence="8" type="ORF">DX914_09805</name>
</gene>
<dbReference type="Pfam" id="PF00175">
    <property type="entry name" value="NAD_binding_1"/>
    <property type="match status" value="1"/>
</dbReference>
<dbReference type="PROSITE" id="PS51384">
    <property type="entry name" value="FAD_FR"/>
    <property type="match status" value="1"/>
</dbReference>
<keyword evidence="3" id="KW-0249">Electron transport</keyword>
<feature type="domain" description="FAD-binding FR-type" evidence="7">
    <location>
        <begin position="245"/>
        <end position="413"/>
    </location>
</feature>
<dbReference type="InterPro" id="IPR001709">
    <property type="entry name" value="Flavoprot_Pyr_Nucl_cyt_Rdtase"/>
</dbReference>
<keyword evidence="5" id="KW-0812">Transmembrane</keyword>
<dbReference type="GO" id="GO:0050660">
    <property type="term" value="F:flavin adenine dinucleotide binding"/>
    <property type="evidence" value="ECO:0007669"/>
    <property type="project" value="TreeGrafter"/>
</dbReference>
<dbReference type="SUPFAM" id="SSF52218">
    <property type="entry name" value="Flavoproteins"/>
    <property type="match status" value="1"/>
</dbReference>
<evidence type="ECO:0000259" key="7">
    <source>
        <dbReference type="PROSITE" id="PS51384"/>
    </source>
</evidence>
<name>A0A371K620_9GAMM</name>
<reference evidence="8 9" key="1">
    <citation type="submission" date="2018-08" db="EMBL/GenBank/DDBJ databases">
        <title>Lysobacter sp. zong2l5, whole genome shotgun sequence.</title>
        <authorList>
            <person name="Zhang X."/>
            <person name="Feng G."/>
            <person name="Zhu H."/>
        </authorList>
    </citation>
    <scope>NUCLEOTIDE SEQUENCE [LARGE SCALE GENOMIC DNA]</scope>
    <source>
        <strain evidence="9">zong2l5</strain>
    </source>
</reference>
<dbReference type="EC" id="1.6.2.4" evidence="4"/>
<comment type="caution">
    <text evidence="8">The sequence shown here is derived from an EMBL/GenBank/DDBJ whole genome shotgun (WGS) entry which is preliminary data.</text>
</comment>
<dbReference type="InterPro" id="IPR001433">
    <property type="entry name" value="OxRdtase_FAD/NAD-bd"/>
</dbReference>
<sequence length="552" mass="60404">MATSSDTRRGARRFDLDLFGQALVLLALAVLAWLLLRWQAEPVRWFAPDRERWLWAAGLAAAYAGFVGAVAWRRARRARAQALPQLDAGTAKDWLVAFASQTGHAELLARRSWQALRDSGIDADLAQLGALDPATLARYRQALFVVSTTGEGDAPDAAARFVRVHMDAPAALAPLRYGVLALGDREYAQFCSFGHGLERWLRHSGAEPLFDLVEVDNGDAGALRHWQHHLGLLAGHTELADWSAPAYAAWRLSERRHLNPGSAGGPAFHIALTPEDAANLRWQAGDIAEIGPRNGDADVAAWLAAAGLDGDTEVQSGEERIALSELLRRSRLPDAAAVRAQSPQALAAALQPLPHREYSIASLPADGALHLLVRQMRQPDGRLGSGSGWLSAHAQPQQRIDLRIRSNPGFHAPADARPMVLIGNGTGIAGLRALLKARVAAGHRRNWLLFGERNAAHDHHYRDEIEAWQRAGLLERVDLAYSRDGEQRRYVQHALDDQRARLREWLDQGAAVYVCGSLEGMAPAVDAVLRDTVGLDALEAMALDGRYRRDVY</sequence>
<dbReference type="Proteomes" id="UP000264492">
    <property type="component" value="Unassembled WGS sequence"/>
</dbReference>
<evidence type="ECO:0000256" key="3">
    <source>
        <dbReference type="ARBA" id="ARBA00022982"/>
    </source>
</evidence>
<dbReference type="InterPro" id="IPR017927">
    <property type="entry name" value="FAD-bd_FR_type"/>
</dbReference>
<organism evidence="8 9">
    <name type="scientific">Lysobacter silvisoli</name>
    <dbReference type="NCBI Taxonomy" id="2293254"/>
    <lineage>
        <taxon>Bacteria</taxon>
        <taxon>Pseudomonadati</taxon>
        <taxon>Pseudomonadota</taxon>
        <taxon>Gammaproteobacteria</taxon>
        <taxon>Lysobacterales</taxon>
        <taxon>Lysobacteraceae</taxon>
        <taxon>Lysobacter</taxon>
    </lineage>
</organism>
<dbReference type="OrthoDB" id="9816402at2"/>
<dbReference type="InterPro" id="IPR008254">
    <property type="entry name" value="Flavodoxin/NO_synth"/>
</dbReference>
<keyword evidence="5" id="KW-0472">Membrane</keyword>
<evidence type="ECO:0000256" key="1">
    <source>
        <dbReference type="ARBA" id="ARBA00022630"/>
    </source>
</evidence>
<dbReference type="PROSITE" id="PS50902">
    <property type="entry name" value="FLAVODOXIN_LIKE"/>
    <property type="match status" value="1"/>
</dbReference>
<keyword evidence="3" id="KW-0813">Transport</keyword>
<dbReference type="InterPro" id="IPR023173">
    <property type="entry name" value="NADPH_Cyt_P450_Rdtase_alpha"/>
</dbReference>
<dbReference type="PANTHER" id="PTHR19384">
    <property type="entry name" value="NITRIC OXIDE SYNTHASE-RELATED"/>
    <property type="match status" value="1"/>
</dbReference>
<proteinExistence type="predicted"/>
<feature type="domain" description="Flavodoxin-like" evidence="6">
    <location>
        <begin position="94"/>
        <end position="231"/>
    </location>
</feature>
<evidence type="ECO:0000256" key="2">
    <source>
        <dbReference type="ARBA" id="ARBA00022643"/>
    </source>
</evidence>
<dbReference type="GO" id="GO:0003958">
    <property type="term" value="F:NADPH-hemoprotein reductase activity"/>
    <property type="evidence" value="ECO:0007669"/>
    <property type="project" value="UniProtKB-EC"/>
</dbReference>
<dbReference type="GO" id="GO:0010181">
    <property type="term" value="F:FMN binding"/>
    <property type="evidence" value="ECO:0007669"/>
    <property type="project" value="InterPro"/>
</dbReference>
<dbReference type="RefSeq" id="WP_115858792.1">
    <property type="nucleotide sequence ID" value="NZ_QTSU01000001.1"/>
</dbReference>
<protein>
    <recommendedName>
        <fullName evidence="4">NADPH--hemoprotein reductase</fullName>
        <ecNumber evidence="4">1.6.2.4</ecNumber>
    </recommendedName>
</protein>
<evidence type="ECO:0000256" key="4">
    <source>
        <dbReference type="ARBA" id="ARBA00023797"/>
    </source>
</evidence>
<dbReference type="InterPro" id="IPR039261">
    <property type="entry name" value="FNR_nucleotide-bd"/>
</dbReference>